<name>A0ABT4Z8Q1_HALEZ</name>
<feature type="transmembrane region" description="Helical" evidence="1">
    <location>
        <begin position="59"/>
        <end position="80"/>
    </location>
</feature>
<sequence>MDRAAVLVAVGSVLLIAGLLMPTVLISESRECMELNPPSESPPACEEYVTNDEVSPNQFRFPTILTGFVVGVVGVSLWGLDISGD</sequence>
<protein>
    <recommendedName>
        <fullName evidence="4">Transmembrane protein</fullName>
    </recommendedName>
</protein>
<organism evidence="2 3">
    <name type="scientific">Halorubrum ezzemoulense</name>
    <name type="common">Halorubrum chaoviator</name>
    <dbReference type="NCBI Taxonomy" id="337243"/>
    <lineage>
        <taxon>Archaea</taxon>
        <taxon>Methanobacteriati</taxon>
        <taxon>Methanobacteriota</taxon>
        <taxon>Stenosarchaea group</taxon>
        <taxon>Halobacteria</taxon>
        <taxon>Halobacteriales</taxon>
        <taxon>Haloferacaceae</taxon>
        <taxon>Halorubrum</taxon>
    </lineage>
</organism>
<evidence type="ECO:0008006" key="4">
    <source>
        <dbReference type="Google" id="ProtNLM"/>
    </source>
</evidence>
<evidence type="ECO:0000313" key="3">
    <source>
        <dbReference type="Proteomes" id="UP001210528"/>
    </source>
</evidence>
<evidence type="ECO:0000313" key="2">
    <source>
        <dbReference type="EMBL" id="MDB2294327.1"/>
    </source>
</evidence>
<accession>A0ABT4Z8Q1</accession>
<keyword evidence="3" id="KW-1185">Reference proteome</keyword>
<proteinExistence type="predicted"/>
<reference evidence="2 3" key="1">
    <citation type="submission" date="2023-01" db="EMBL/GenBank/DDBJ databases">
        <title>Halorubrum ezzemoulense from Santa Pola, Spain.</title>
        <authorList>
            <person name="Feng Y."/>
            <person name="Louyakis A.S."/>
            <person name="Gogarten J.P."/>
        </authorList>
    </citation>
    <scope>NUCLEOTIDE SEQUENCE [LARGE SCALE GENOMIC DNA]</scope>
    <source>
        <strain evidence="2 3">AMM015</strain>
    </source>
</reference>
<dbReference type="EMBL" id="JAQLUK010000087">
    <property type="protein sequence ID" value="MDB2294327.1"/>
    <property type="molecule type" value="Genomic_DNA"/>
</dbReference>
<evidence type="ECO:0000256" key="1">
    <source>
        <dbReference type="SAM" id="Phobius"/>
    </source>
</evidence>
<comment type="caution">
    <text evidence="2">The sequence shown here is derived from an EMBL/GenBank/DDBJ whole genome shotgun (WGS) entry which is preliminary data.</text>
</comment>
<gene>
    <name evidence="2" type="ORF">PM085_19125</name>
</gene>
<keyword evidence="1" id="KW-1133">Transmembrane helix</keyword>
<keyword evidence="1" id="KW-0812">Transmembrane</keyword>
<dbReference type="Proteomes" id="UP001210528">
    <property type="component" value="Unassembled WGS sequence"/>
</dbReference>
<keyword evidence="1" id="KW-0472">Membrane</keyword>
<dbReference type="RefSeq" id="WP_271970711.1">
    <property type="nucleotide sequence ID" value="NZ_JAQLUK010000087.1"/>
</dbReference>